<dbReference type="Proteomes" id="UP001159363">
    <property type="component" value="Chromosome 4"/>
</dbReference>
<sequence length="111" mass="12418">MAGVLSGIQARIRTLIPKALFVPCTNHSLNLCGVHPFESVLYCVTFFGALDRKWAILVINFGVTVNRLSDTGWSAHYEAVKSVQVNFKNIVDALKNTYVTLQNFQHKSHLN</sequence>
<protein>
    <recommendedName>
        <fullName evidence="3">DUF4371 domain-containing protein</fullName>
    </recommendedName>
</protein>
<evidence type="ECO:0000313" key="2">
    <source>
        <dbReference type="Proteomes" id="UP001159363"/>
    </source>
</evidence>
<dbReference type="EMBL" id="JARBHB010000005">
    <property type="protein sequence ID" value="KAJ8884579.1"/>
    <property type="molecule type" value="Genomic_DNA"/>
</dbReference>
<evidence type="ECO:0000313" key="1">
    <source>
        <dbReference type="EMBL" id="KAJ8884579.1"/>
    </source>
</evidence>
<accession>A0ABQ9HJT0</accession>
<comment type="caution">
    <text evidence="1">The sequence shown here is derived from an EMBL/GenBank/DDBJ whole genome shotgun (WGS) entry which is preliminary data.</text>
</comment>
<name>A0ABQ9HJT0_9NEOP</name>
<keyword evidence="2" id="KW-1185">Reference proteome</keyword>
<evidence type="ECO:0008006" key="3">
    <source>
        <dbReference type="Google" id="ProtNLM"/>
    </source>
</evidence>
<gene>
    <name evidence="1" type="ORF">PR048_016436</name>
</gene>
<proteinExistence type="predicted"/>
<reference evidence="1 2" key="1">
    <citation type="submission" date="2023-02" db="EMBL/GenBank/DDBJ databases">
        <title>LHISI_Scaffold_Assembly.</title>
        <authorList>
            <person name="Stuart O.P."/>
            <person name="Cleave R."/>
            <person name="Magrath M.J.L."/>
            <person name="Mikheyev A.S."/>
        </authorList>
    </citation>
    <scope>NUCLEOTIDE SEQUENCE [LARGE SCALE GENOMIC DNA]</scope>
    <source>
        <strain evidence="1">Daus_M_001</strain>
        <tissue evidence="1">Leg muscle</tissue>
    </source>
</reference>
<organism evidence="1 2">
    <name type="scientific">Dryococelus australis</name>
    <dbReference type="NCBI Taxonomy" id="614101"/>
    <lineage>
        <taxon>Eukaryota</taxon>
        <taxon>Metazoa</taxon>
        <taxon>Ecdysozoa</taxon>
        <taxon>Arthropoda</taxon>
        <taxon>Hexapoda</taxon>
        <taxon>Insecta</taxon>
        <taxon>Pterygota</taxon>
        <taxon>Neoptera</taxon>
        <taxon>Polyneoptera</taxon>
        <taxon>Phasmatodea</taxon>
        <taxon>Verophasmatodea</taxon>
        <taxon>Anareolatae</taxon>
        <taxon>Phasmatidae</taxon>
        <taxon>Eurycanthinae</taxon>
        <taxon>Dryococelus</taxon>
    </lineage>
</organism>